<dbReference type="RefSeq" id="WP_282906603.1">
    <property type="nucleotide sequence ID" value="NZ_JAGRPV010000001.1"/>
</dbReference>
<dbReference type="PANTHER" id="PTHR43343:SF3">
    <property type="entry name" value="PROTEASE DO-LIKE 8, CHLOROPLASTIC"/>
    <property type="match status" value="1"/>
</dbReference>
<accession>A0ABT6T9P8</accession>
<dbReference type="InterPro" id="IPR051201">
    <property type="entry name" value="Chloro_Bact_Ser_Proteases"/>
</dbReference>
<dbReference type="PANTHER" id="PTHR43343">
    <property type="entry name" value="PEPTIDASE S12"/>
    <property type="match status" value="1"/>
</dbReference>
<dbReference type="InterPro" id="IPR009003">
    <property type="entry name" value="Peptidase_S1_PA"/>
</dbReference>
<gene>
    <name evidence="4" type="ORF">KB449_01185</name>
</gene>
<dbReference type="Proteomes" id="UP001161691">
    <property type="component" value="Unassembled WGS sequence"/>
</dbReference>
<keyword evidence="5" id="KW-1185">Reference proteome</keyword>
<dbReference type="SUPFAM" id="SSF50494">
    <property type="entry name" value="Trypsin-like serine proteases"/>
    <property type="match status" value="1"/>
</dbReference>
<evidence type="ECO:0000256" key="1">
    <source>
        <dbReference type="ARBA" id="ARBA00022670"/>
    </source>
</evidence>
<sequence length="382" mass="40990">MKNWITVIVSVLILAAGGFSAYELNGRWDTPVVNAESKLGVPGSTVKANAKPDLKEMIREDQKHVVSVEVTLEDGSSLGSGFLYNDKGDVITNAHVVSGALKIRVKTNDMSIYSGKLIGMNEEKDVAVVRVDALAGKEPIVVDKETKAEIGDTVLAFGSPLGLDNTVTTGIISGVDRDMDIDDIKYRGIYQISAPITHGNSGGPLVLESSGKVIGINSAGNDQGSIGFSIPFYQIAAMAEDWSAHPDEQLASESLSLDDEDMPSSSGYTKESLSADAQYLVQYFYDCVSGGDYVSAYSVLGSNWQTKTAYEKFREGYLNTQSVSITSISVTSATEKEAQVAVILEAWENKNGETVLSKYSSTYTVKLENDTLKIVSGKGKKL</sequence>
<protein>
    <submittedName>
        <fullName evidence="4">Trypsin-like peptidase domain-containing protein</fullName>
    </submittedName>
</protein>
<dbReference type="PRINTS" id="PR00834">
    <property type="entry name" value="PROTEASES2C"/>
</dbReference>
<evidence type="ECO:0000256" key="2">
    <source>
        <dbReference type="ARBA" id="ARBA00022801"/>
    </source>
</evidence>
<evidence type="ECO:0000313" key="4">
    <source>
        <dbReference type="EMBL" id="MDI4643547.1"/>
    </source>
</evidence>
<keyword evidence="3" id="KW-0720">Serine protease</keyword>
<dbReference type="Gene3D" id="2.40.10.120">
    <property type="match status" value="1"/>
</dbReference>
<keyword evidence="1" id="KW-0645">Protease</keyword>
<dbReference type="EMBL" id="JAGRPV010000001">
    <property type="protein sequence ID" value="MDI4643547.1"/>
    <property type="molecule type" value="Genomic_DNA"/>
</dbReference>
<organism evidence="4 5">
    <name type="scientific">Cohnella hashimotonis</name>
    <dbReference type="NCBI Taxonomy" id="2826895"/>
    <lineage>
        <taxon>Bacteria</taxon>
        <taxon>Bacillati</taxon>
        <taxon>Bacillota</taxon>
        <taxon>Bacilli</taxon>
        <taxon>Bacillales</taxon>
        <taxon>Paenibacillaceae</taxon>
        <taxon>Cohnella</taxon>
    </lineage>
</organism>
<keyword evidence="2" id="KW-0378">Hydrolase</keyword>
<reference evidence="4" key="1">
    <citation type="submission" date="2023-04" db="EMBL/GenBank/DDBJ databases">
        <title>Comparative genomic analysis of Cohnella hashimotonis sp. nov., isolated from the International Space Station.</title>
        <authorList>
            <person name="Venkateswaran K."/>
            <person name="Simpson A."/>
        </authorList>
    </citation>
    <scope>NUCLEOTIDE SEQUENCE</scope>
    <source>
        <strain evidence="4">F6_2S_P_1</strain>
    </source>
</reference>
<proteinExistence type="predicted"/>
<name>A0ABT6T9P8_9BACL</name>
<evidence type="ECO:0000256" key="3">
    <source>
        <dbReference type="ARBA" id="ARBA00022825"/>
    </source>
</evidence>
<evidence type="ECO:0000313" key="5">
    <source>
        <dbReference type="Proteomes" id="UP001161691"/>
    </source>
</evidence>
<comment type="caution">
    <text evidence="4">The sequence shown here is derived from an EMBL/GenBank/DDBJ whole genome shotgun (WGS) entry which is preliminary data.</text>
</comment>
<dbReference type="InterPro" id="IPR001940">
    <property type="entry name" value="Peptidase_S1C"/>
</dbReference>
<dbReference type="Pfam" id="PF13365">
    <property type="entry name" value="Trypsin_2"/>
    <property type="match status" value="1"/>
</dbReference>